<dbReference type="InterPro" id="IPR005467">
    <property type="entry name" value="His_kinase_dom"/>
</dbReference>
<dbReference type="HOGENOM" id="CLU_000445_114_71_5"/>
<feature type="transmembrane region" description="Helical" evidence="6">
    <location>
        <begin position="199"/>
        <end position="218"/>
    </location>
</feature>
<dbReference type="InterPro" id="IPR052162">
    <property type="entry name" value="Sensor_kinase/Photoreceptor"/>
</dbReference>
<feature type="domain" description="Histidine kinase" evidence="7">
    <location>
        <begin position="256"/>
        <end position="470"/>
    </location>
</feature>
<dbReference type="eggNOG" id="COG4251">
    <property type="taxonomic scope" value="Bacteria"/>
</dbReference>
<evidence type="ECO:0000256" key="3">
    <source>
        <dbReference type="ARBA" id="ARBA00022553"/>
    </source>
</evidence>
<evidence type="ECO:0000313" key="8">
    <source>
        <dbReference type="EMBL" id="EGF92590.1"/>
    </source>
</evidence>
<dbReference type="GO" id="GO:0000155">
    <property type="term" value="F:phosphorelay sensor kinase activity"/>
    <property type="evidence" value="ECO:0007669"/>
    <property type="project" value="InterPro"/>
</dbReference>
<dbReference type="OrthoDB" id="7568856at2"/>
<evidence type="ECO:0000256" key="4">
    <source>
        <dbReference type="ARBA" id="ARBA00022679"/>
    </source>
</evidence>
<keyword evidence="9" id="KW-1185">Reference proteome</keyword>
<dbReference type="PANTHER" id="PTHR43304">
    <property type="entry name" value="PHYTOCHROME-LIKE PROTEIN CPH1"/>
    <property type="match status" value="1"/>
</dbReference>
<evidence type="ECO:0000256" key="1">
    <source>
        <dbReference type="ARBA" id="ARBA00000085"/>
    </source>
</evidence>
<dbReference type="RefSeq" id="WP_006271770.1">
    <property type="nucleotide sequence ID" value="NZ_GL883077.1"/>
</dbReference>
<evidence type="ECO:0000256" key="5">
    <source>
        <dbReference type="ARBA" id="ARBA00022777"/>
    </source>
</evidence>
<keyword evidence="6" id="KW-0812">Transmembrane</keyword>
<evidence type="ECO:0000256" key="2">
    <source>
        <dbReference type="ARBA" id="ARBA00012438"/>
    </source>
</evidence>
<dbReference type="Gene3D" id="1.10.287.130">
    <property type="match status" value="1"/>
</dbReference>
<keyword evidence="6" id="KW-0472">Membrane</keyword>
<dbReference type="Proteomes" id="UP000006512">
    <property type="component" value="Unassembled WGS sequence"/>
</dbReference>
<protein>
    <recommendedName>
        <fullName evidence="2">histidine kinase</fullName>
        <ecNumber evidence="2">2.7.13.3</ecNumber>
    </recommendedName>
</protein>
<keyword evidence="6" id="KW-1133">Transmembrane helix</keyword>
<dbReference type="EMBL" id="GL883077">
    <property type="protein sequence ID" value="EGF92590.1"/>
    <property type="molecule type" value="Genomic_DNA"/>
</dbReference>
<dbReference type="InterPro" id="IPR004358">
    <property type="entry name" value="Sig_transdc_His_kin-like_C"/>
</dbReference>
<feature type="transmembrane region" description="Helical" evidence="6">
    <location>
        <begin position="20"/>
        <end position="41"/>
    </location>
</feature>
<dbReference type="Pfam" id="PF02518">
    <property type="entry name" value="HATPase_c"/>
    <property type="match status" value="1"/>
</dbReference>
<dbReference type="Pfam" id="PF00512">
    <property type="entry name" value="HisKA"/>
    <property type="match status" value="1"/>
</dbReference>
<dbReference type="EC" id="2.7.13.3" evidence="2"/>
<dbReference type="AlphaFoldDB" id="F4QH53"/>
<name>F4QH53_9CAUL</name>
<proteinExistence type="predicted"/>
<dbReference type="PRINTS" id="PR00344">
    <property type="entry name" value="BCTRLSENSOR"/>
</dbReference>
<keyword evidence="3" id="KW-0597">Phosphoprotein</keyword>
<dbReference type="PANTHER" id="PTHR43304:SF1">
    <property type="entry name" value="PAC DOMAIN-CONTAINING PROTEIN"/>
    <property type="match status" value="1"/>
</dbReference>
<dbReference type="InterPro" id="IPR036097">
    <property type="entry name" value="HisK_dim/P_sf"/>
</dbReference>
<sequence length="480" mass="53603">MPTVIESPSENGRRFLTLPTRITIVVGILFVVSLSVMVFGLTTLSDYNRMMASYGRASENAYMGERLNRLISSAVMESRGIYHARSPDETRDFADRLDQNLDDIETVLAKWRKAGTATPEIGFEQLETRARKFIAVRRGLSRAAREQGPAAAEAIGLIDRPERMTFQSDIDRVVVATRHTLEVETARANSYRRDRAFSFLYFALASIAVTAGLTFWIVQHFILREIERVRVADEEREHLLNQLIESNTDLERFAHVASHDMQEPVRMVNIYSQMVAEDYKDRLDEKGRRYLGIISTSARRMHLMVQDLLRYSRLKNEPVEAAVVDLEDLMVHVRANLGQRLTDTGARIESGKLPQVSGNSVQLQRLLENLIGNAITYQPEGQTPVITVAAAEASGRWTVGVTDNGIGIAPENAETIFEAFRRLHTWDAYNGTGLGLSICRKIVERHGGKIWVEPAPGGGSRFCFTLGKVPDAATAPAVAA</sequence>
<dbReference type="SMART" id="SM00388">
    <property type="entry name" value="HisKA"/>
    <property type="match status" value="1"/>
</dbReference>
<comment type="catalytic activity">
    <reaction evidence="1">
        <text>ATP + protein L-histidine = ADP + protein N-phospho-L-histidine.</text>
        <dbReference type="EC" id="2.7.13.3"/>
    </reaction>
</comment>
<dbReference type="STRING" id="715226.ABI_10270"/>
<dbReference type="SUPFAM" id="SSF47384">
    <property type="entry name" value="Homodimeric domain of signal transducing histidine kinase"/>
    <property type="match status" value="1"/>
</dbReference>
<dbReference type="eggNOG" id="COG2972">
    <property type="taxonomic scope" value="Bacteria"/>
</dbReference>
<dbReference type="Gene3D" id="3.30.565.10">
    <property type="entry name" value="Histidine kinase-like ATPase, C-terminal domain"/>
    <property type="match status" value="1"/>
</dbReference>
<evidence type="ECO:0000256" key="6">
    <source>
        <dbReference type="SAM" id="Phobius"/>
    </source>
</evidence>
<reference evidence="9" key="1">
    <citation type="submission" date="2011-03" db="EMBL/GenBank/DDBJ databases">
        <title>Draft genome sequence of Brevundimonas diminuta.</title>
        <authorList>
            <person name="Brown P.J.B."/>
            <person name="Buechlein A."/>
            <person name="Hemmerich C."/>
            <person name="Brun Y.V."/>
        </authorList>
    </citation>
    <scope>NUCLEOTIDE SEQUENCE [LARGE SCALE GENOMIC DNA]</scope>
    <source>
        <strain evidence="9">C19</strain>
    </source>
</reference>
<dbReference type="PROSITE" id="PS50109">
    <property type="entry name" value="HIS_KIN"/>
    <property type="match status" value="1"/>
</dbReference>
<dbReference type="FunFam" id="3.30.565.10:FF:000006">
    <property type="entry name" value="Sensor histidine kinase WalK"/>
    <property type="match status" value="1"/>
</dbReference>
<dbReference type="CDD" id="cd00082">
    <property type="entry name" value="HisKA"/>
    <property type="match status" value="1"/>
</dbReference>
<evidence type="ECO:0000313" key="9">
    <source>
        <dbReference type="Proteomes" id="UP000006512"/>
    </source>
</evidence>
<dbReference type="InterPro" id="IPR003661">
    <property type="entry name" value="HisK_dim/P_dom"/>
</dbReference>
<dbReference type="InterPro" id="IPR036890">
    <property type="entry name" value="HATPase_C_sf"/>
</dbReference>
<evidence type="ECO:0000259" key="7">
    <source>
        <dbReference type="PROSITE" id="PS50109"/>
    </source>
</evidence>
<keyword evidence="4" id="KW-0808">Transferase</keyword>
<dbReference type="InterPro" id="IPR003594">
    <property type="entry name" value="HATPase_dom"/>
</dbReference>
<dbReference type="SUPFAM" id="SSF55874">
    <property type="entry name" value="ATPase domain of HSP90 chaperone/DNA topoisomerase II/histidine kinase"/>
    <property type="match status" value="1"/>
</dbReference>
<gene>
    <name evidence="8" type="ORF">ABI_10270</name>
</gene>
<keyword evidence="5 8" id="KW-0418">Kinase</keyword>
<accession>F4QH53</accession>
<dbReference type="SMART" id="SM00387">
    <property type="entry name" value="HATPase_c"/>
    <property type="match status" value="1"/>
</dbReference>
<organism evidence="8 9">
    <name type="scientific">Asticcacaulis biprosthecium C19</name>
    <dbReference type="NCBI Taxonomy" id="715226"/>
    <lineage>
        <taxon>Bacteria</taxon>
        <taxon>Pseudomonadati</taxon>
        <taxon>Pseudomonadota</taxon>
        <taxon>Alphaproteobacteria</taxon>
        <taxon>Caulobacterales</taxon>
        <taxon>Caulobacteraceae</taxon>
        <taxon>Asticcacaulis</taxon>
    </lineage>
</organism>